<organism evidence="3 4">
    <name type="scientific">Fimbriiglobus ruber</name>
    <dbReference type="NCBI Taxonomy" id="1908690"/>
    <lineage>
        <taxon>Bacteria</taxon>
        <taxon>Pseudomonadati</taxon>
        <taxon>Planctomycetota</taxon>
        <taxon>Planctomycetia</taxon>
        <taxon>Gemmatales</taxon>
        <taxon>Gemmataceae</taxon>
        <taxon>Fimbriiglobus</taxon>
    </lineage>
</organism>
<accession>A0A225DZS7</accession>
<comment type="caution">
    <text evidence="3">The sequence shown here is derived from an EMBL/GenBank/DDBJ whole genome shotgun (WGS) entry which is preliminary data.</text>
</comment>
<protein>
    <recommendedName>
        <fullName evidence="2">FHA domain-containing protein</fullName>
    </recommendedName>
</protein>
<dbReference type="Pfam" id="PF00498">
    <property type="entry name" value="FHA"/>
    <property type="match status" value="1"/>
</dbReference>
<dbReference type="InterPro" id="IPR008984">
    <property type="entry name" value="SMAD_FHA_dom_sf"/>
</dbReference>
<feature type="domain" description="FHA" evidence="2">
    <location>
        <begin position="131"/>
        <end position="184"/>
    </location>
</feature>
<dbReference type="Gene3D" id="2.60.200.20">
    <property type="match status" value="1"/>
</dbReference>
<dbReference type="OrthoDB" id="273564at2"/>
<dbReference type="EMBL" id="NIDE01000002">
    <property type="protein sequence ID" value="OWK45074.1"/>
    <property type="molecule type" value="Genomic_DNA"/>
</dbReference>
<name>A0A225DZS7_9BACT</name>
<dbReference type="CDD" id="cd00060">
    <property type="entry name" value="FHA"/>
    <property type="match status" value="1"/>
</dbReference>
<feature type="region of interest" description="Disordered" evidence="1">
    <location>
        <begin position="229"/>
        <end position="273"/>
    </location>
</feature>
<dbReference type="AlphaFoldDB" id="A0A225DZS7"/>
<evidence type="ECO:0000259" key="2">
    <source>
        <dbReference type="PROSITE" id="PS50006"/>
    </source>
</evidence>
<keyword evidence="4" id="KW-1185">Reference proteome</keyword>
<proteinExistence type="predicted"/>
<evidence type="ECO:0000313" key="3">
    <source>
        <dbReference type="EMBL" id="OWK45074.1"/>
    </source>
</evidence>
<sequence length="442" mass="48046">MSAVLRNLRTDQVFSLHPARTLVGSATQADIALAPEAPHLAGLITRYPSGWVWHVLADAAPVERAGHPYTFGERIILNGDDTIAVAGETFHFHIPASARKPASTPVSNPTCHLSVTGPDGHEESWRVDHDLVIGRLPECHVLSPDRRLSRMHALLACESGAVYFYNLTNKPVARNRKMVEHRTILSHGDELQVGPLVAHVDIEHAPQPVVDVIHRPMSAATSAAAEAVLGAPTPSRGAPARGDSGTRLGKGAEDRPTDEGEAGPTDTTTDSDPILGIIRTNAKELDRWLASAASPTAAGGSWVGRAFSDAGTVAKGRDLVNRGQLLEAFGYLRDAVRKNPESKEMLRELYRFYRHVGLVQFCYRPLRRMEKLGEGQGKPDPYVLEQLARVCGELGPTQRDMFARALSYWKKLEGVTGTNYAKERNTLMAEQALSEGGYGGRT</sequence>
<evidence type="ECO:0000313" key="4">
    <source>
        <dbReference type="Proteomes" id="UP000214646"/>
    </source>
</evidence>
<dbReference type="RefSeq" id="WP_088252850.1">
    <property type="nucleotide sequence ID" value="NZ_NIDE01000002.1"/>
</dbReference>
<dbReference type="PROSITE" id="PS50006">
    <property type="entry name" value="FHA_DOMAIN"/>
    <property type="match status" value="1"/>
</dbReference>
<dbReference type="InterPro" id="IPR000253">
    <property type="entry name" value="FHA_dom"/>
</dbReference>
<dbReference type="Proteomes" id="UP000214646">
    <property type="component" value="Unassembled WGS sequence"/>
</dbReference>
<reference evidence="4" key="1">
    <citation type="submission" date="2017-06" db="EMBL/GenBank/DDBJ databases">
        <title>Genome analysis of Fimbriiglobus ruber SP5, the first member of the order Planctomycetales with confirmed chitinolytic capability.</title>
        <authorList>
            <person name="Ravin N.V."/>
            <person name="Rakitin A.L."/>
            <person name="Ivanova A.A."/>
            <person name="Beletsky A.V."/>
            <person name="Kulichevskaya I.S."/>
            <person name="Mardanov A.V."/>
            <person name="Dedysh S.N."/>
        </authorList>
    </citation>
    <scope>NUCLEOTIDE SEQUENCE [LARGE SCALE GENOMIC DNA]</scope>
    <source>
        <strain evidence="4">SP5</strain>
    </source>
</reference>
<gene>
    <name evidence="3" type="ORF">FRUB_01405</name>
</gene>
<evidence type="ECO:0000256" key="1">
    <source>
        <dbReference type="SAM" id="MobiDB-lite"/>
    </source>
</evidence>
<dbReference type="SUPFAM" id="SSF49879">
    <property type="entry name" value="SMAD/FHA domain"/>
    <property type="match status" value="1"/>
</dbReference>